<reference evidence="1 2" key="1">
    <citation type="journal article" date="2017" name="Nat. Commun.">
        <title>In situ click chemistry generation of cyclooxygenase-2 inhibitors.</title>
        <authorList>
            <person name="Bhardwaj A."/>
            <person name="Kaur J."/>
            <person name="Wuest M."/>
            <person name="Wuest F."/>
        </authorList>
    </citation>
    <scope>NUCLEOTIDE SEQUENCE [LARGE SCALE GENOMIC DNA]</scope>
    <source>
        <strain evidence="1">S2_018_000_R2_106</strain>
    </source>
</reference>
<dbReference type="PANTHER" id="PTHR12526:SF630">
    <property type="entry name" value="GLYCOSYLTRANSFERASE"/>
    <property type="match status" value="1"/>
</dbReference>
<dbReference type="SUPFAM" id="SSF53756">
    <property type="entry name" value="UDP-Glycosyltransferase/glycogen phosphorylase"/>
    <property type="match status" value="1"/>
</dbReference>
<gene>
    <name evidence="1" type="ORF">DI628_05520</name>
</gene>
<name>A0A6N4QXP2_BLAVI</name>
<dbReference type="CDD" id="cd03811">
    <property type="entry name" value="GT4_GT28_WabH-like"/>
    <property type="match status" value="1"/>
</dbReference>
<dbReference type="GO" id="GO:0016740">
    <property type="term" value="F:transferase activity"/>
    <property type="evidence" value="ECO:0007669"/>
    <property type="project" value="UniProtKB-KW"/>
</dbReference>
<organism evidence="1 2">
    <name type="scientific">Blastochloris viridis</name>
    <name type="common">Rhodopseudomonas viridis</name>
    <dbReference type="NCBI Taxonomy" id="1079"/>
    <lineage>
        <taxon>Bacteria</taxon>
        <taxon>Pseudomonadati</taxon>
        <taxon>Pseudomonadota</taxon>
        <taxon>Alphaproteobacteria</taxon>
        <taxon>Hyphomicrobiales</taxon>
        <taxon>Blastochloridaceae</taxon>
        <taxon>Blastochloris</taxon>
    </lineage>
</organism>
<evidence type="ECO:0000313" key="2">
    <source>
        <dbReference type="Proteomes" id="UP000320948"/>
    </source>
</evidence>
<protein>
    <submittedName>
        <fullName evidence="1">Glycosyltransferase</fullName>
    </submittedName>
</protein>
<accession>A0A6N4QXP2</accession>
<keyword evidence="1" id="KW-0808">Transferase</keyword>
<dbReference type="Gene3D" id="3.40.50.2000">
    <property type="entry name" value="Glycogen Phosphorylase B"/>
    <property type="match status" value="2"/>
</dbReference>
<evidence type="ECO:0000313" key="1">
    <source>
        <dbReference type="EMBL" id="TKW60375.1"/>
    </source>
</evidence>
<dbReference type="Proteomes" id="UP000320948">
    <property type="component" value="Unassembled WGS sequence"/>
</dbReference>
<dbReference type="EMBL" id="VAFM01000002">
    <property type="protein sequence ID" value="TKW60375.1"/>
    <property type="molecule type" value="Genomic_DNA"/>
</dbReference>
<dbReference type="PANTHER" id="PTHR12526">
    <property type="entry name" value="GLYCOSYLTRANSFERASE"/>
    <property type="match status" value="1"/>
</dbReference>
<dbReference type="AlphaFoldDB" id="A0A6N4QXP2"/>
<dbReference type="Pfam" id="PF13692">
    <property type="entry name" value="Glyco_trans_1_4"/>
    <property type="match status" value="1"/>
</dbReference>
<sequence length="349" mass="38552">MIKVIQMIGAAKPGGAEMFAYRFLVALNKHPEVDVLAVVRKDSWMEGLLREAGVPHKSVPFGGIFDWRTGGMVRRIAKEFQPHVVMSWMNRATRFVPKGAWATVGRLGGFYDLKYYRGKVERLVCNTEELCNYCRTNGWQADKVTMISNFIPAPAQGWKDVRDAKRRELGFAPTDVVCVMAGRLHKVKGVDLALTALAHLPENFKLLLVGEGPLREELTELAKTLGVNDRVVWAGWQDSVTPFAAASDIWLAPSRHEPLGNTCLDGWIHEVPVIVADTGGLAMLVDEGATGLKVPVEDSAALRDAILKLANDTGLQTNLVNGALAKFNREYSEDVIVGQYLAYYTKISK</sequence>
<proteinExistence type="predicted"/>
<comment type="caution">
    <text evidence="1">The sequence shown here is derived from an EMBL/GenBank/DDBJ whole genome shotgun (WGS) entry which is preliminary data.</text>
</comment>